<reference evidence="3 4" key="1">
    <citation type="submission" date="2016-06" db="EMBL/GenBank/DDBJ databases">
        <title>Complete genome sequence of Streptomyces griseochromogenes ATCC 14511, the Blasticidin S producer.</title>
        <authorList>
            <person name="Wu L."/>
        </authorList>
    </citation>
    <scope>NUCLEOTIDE SEQUENCE [LARGE SCALE GENOMIC DNA]</scope>
    <source>
        <strain evidence="3 4">ATCC 14511</strain>
    </source>
</reference>
<dbReference type="Proteomes" id="UP000092659">
    <property type="component" value="Chromosome"/>
</dbReference>
<sequence>MVSGEAVAVEGLRTAVDFYADKAARLRQQRVDLEKELAQVDADLASASASHDHLAAALEEITAGAEAGPEAPGDRPGDEDAEAQGPASDENGATGSADSPQQGATTPRNLQLGQQVLQVLATAGRPLRVKEITEAIGRPVSGKQGAAAIETTRKTCKRHVSQGRAVEPEPGVFAIASAGSGHVKGAA</sequence>
<evidence type="ECO:0000313" key="3">
    <source>
        <dbReference type="EMBL" id="ANP55602.1"/>
    </source>
</evidence>
<accession>A0A1B1BA47</accession>
<evidence type="ECO:0000313" key="4">
    <source>
        <dbReference type="Proteomes" id="UP000092659"/>
    </source>
</evidence>
<feature type="compositionally biased region" description="Polar residues" evidence="1">
    <location>
        <begin position="91"/>
        <end position="106"/>
    </location>
</feature>
<protein>
    <submittedName>
        <fullName evidence="3">Uncharacterized protein</fullName>
    </submittedName>
</protein>
<feature type="compositionally biased region" description="Low complexity" evidence="1">
    <location>
        <begin position="48"/>
        <end position="71"/>
    </location>
</feature>
<name>A0A1B1BA47_9ACTN</name>
<dbReference type="EMBL" id="CP016279">
    <property type="protein sequence ID" value="ANP52083.1"/>
    <property type="molecule type" value="Genomic_DNA"/>
</dbReference>
<organism evidence="3 4">
    <name type="scientific">Streptomyces griseochromogenes</name>
    <dbReference type="NCBI Taxonomy" id="68214"/>
    <lineage>
        <taxon>Bacteria</taxon>
        <taxon>Bacillati</taxon>
        <taxon>Actinomycetota</taxon>
        <taxon>Actinomycetes</taxon>
        <taxon>Kitasatosporales</taxon>
        <taxon>Streptomycetaceae</taxon>
        <taxon>Streptomyces</taxon>
    </lineage>
</organism>
<gene>
    <name evidence="2" type="ORF">AVL59_23185</name>
    <name evidence="3" type="ORF">AVL59_43725</name>
</gene>
<feature type="region of interest" description="Disordered" evidence="1">
    <location>
        <begin position="48"/>
        <end position="106"/>
    </location>
</feature>
<dbReference type="KEGG" id="sgs:AVL59_43725"/>
<evidence type="ECO:0000313" key="2">
    <source>
        <dbReference type="EMBL" id="ANP52083.1"/>
    </source>
</evidence>
<proteinExistence type="predicted"/>
<evidence type="ECO:0000256" key="1">
    <source>
        <dbReference type="SAM" id="MobiDB-lite"/>
    </source>
</evidence>
<dbReference type="AlphaFoldDB" id="A0A1B1BA47"/>
<dbReference type="EMBL" id="CP016279">
    <property type="protein sequence ID" value="ANP55602.1"/>
    <property type="molecule type" value="Genomic_DNA"/>
</dbReference>
<dbReference type="KEGG" id="sgs:AVL59_23185"/>